<gene>
    <name evidence="1" type="ORF">L195_g035993</name>
</gene>
<evidence type="ECO:0000313" key="2">
    <source>
        <dbReference type="Proteomes" id="UP000236291"/>
    </source>
</evidence>
<comment type="caution">
    <text evidence="1">The sequence shown here is derived from an EMBL/GenBank/DDBJ whole genome shotgun (WGS) entry which is preliminary data.</text>
</comment>
<accession>A0A2K3LNA1</accession>
<dbReference type="EMBL" id="ASHM01037048">
    <property type="protein sequence ID" value="PNX79999.1"/>
    <property type="molecule type" value="Genomic_DNA"/>
</dbReference>
<proteinExistence type="predicted"/>
<reference evidence="1 2" key="1">
    <citation type="journal article" date="2014" name="Am. J. Bot.">
        <title>Genome assembly and annotation for red clover (Trifolium pratense; Fabaceae).</title>
        <authorList>
            <person name="Istvanek J."/>
            <person name="Jaros M."/>
            <person name="Krenek A."/>
            <person name="Repkova J."/>
        </authorList>
    </citation>
    <scope>NUCLEOTIDE SEQUENCE [LARGE SCALE GENOMIC DNA]</scope>
    <source>
        <strain evidence="2">cv. Tatra</strain>
        <tissue evidence="1">Young leaves</tissue>
    </source>
</reference>
<dbReference type="Proteomes" id="UP000236291">
    <property type="component" value="Unassembled WGS sequence"/>
</dbReference>
<evidence type="ECO:0000313" key="1">
    <source>
        <dbReference type="EMBL" id="PNX79999.1"/>
    </source>
</evidence>
<reference evidence="1 2" key="2">
    <citation type="journal article" date="2017" name="Front. Plant Sci.">
        <title>Gene Classification and Mining of Molecular Markers Useful in Red Clover (Trifolium pratense) Breeding.</title>
        <authorList>
            <person name="Istvanek J."/>
            <person name="Dluhosova J."/>
            <person name="Dluhos P."/>
            <person name="Patkova L."/>
            <person name="Nedelnik J."/>
            <person name="Repkova J."/>
        </authorList>
    </citation>
    <scope>NUCLEOTIDE SEQUENCE [LARGE SCALE GENOMIC DNA]</scope>
    <source>
        <strain evidence="2">cv. Tatra</strain>
        <tissue evidence="1">Young leaves</tissue>
    </source>
</reference>
<protein>
    <submittedName>
        <fullName evidence="1">Uncharacterized protein</fullName>
    </submittedName>
</protein>
<name>A0A2K3LNA1_TRIPR</name>
<feature type="non-terminal residue" evidence="1">
    <location>
        <position position="75"/>
    </location>
</feature>
<sequence>MLTFQIWGYGITTCGLGNSIGWQHLMMHILNPSMSCINCLNKFGPTELLVTGEDDHQIMMVLFRFDQRTWFCRTD</sequence>
<dbReference type="AlphaFoldDB" id="A0A2K3LNA1"/>
<organism evidence="1 2">
    <name type="scientific">Trifolium pratense</name>
    <name type="common">Red clover</name>
    <dbReference type="NCBI Taxonomy" id="57577"/>
    <lineage>
        <taxon>Eukaryota</taxon>
        <taxon>Viridiplantae</taxon>
        <taxon>Streptophyta</taxon>
        <taxon>Embryophyta</taxon>
        <taxon>Tracheophyta</taxon>
        <taxon>Spermatophyta</taxon>
        <taxon>Magnoliopsida</taxon>
        <taxon>eudicotyledons</taxon>
        <taxon>Gunneridae</taxon>
        <taxon>Pentapetalae</taxon>
        <taxon>rosids</taxon>
        <taxon>fabids</taxon>
        <taxon>Fabales</taxon>
        <taxon>Fabaceae</taxon>
        <taxon>Papilionoideae</taxon>
        <taxon>50 kb inversion clade</taxon>
        <taxon>NPAAA clade</taxon>
        <taxon>Hologalegina</taxon>
        <taxon>IRL clade</taxon>
        <taxon>Trifolieae</taxon>
        <taxon>Trifolium</taxon>
    </lineage>
</organism>